<dbReference type="Pfam" id="PF04193">
    <property type="entry name" value="PQ-loop"/>
    <property type="match status" value="2"/>
</dbReference>
<keyword evidence="3 8" id="KW-0812">Transmembrane</keyword>
<organism evidence="10">
    <name type="scientific">Schistocephalus solidus</name>
    <name type="common">Tapeworm</name>
    <dbReference type="NCBI Taxonomy" id="70667"/>
    <lineage>
        <taxon>Eukaryota</taxon>
        <taxon>Metazoa</taxon>
        <taxon>Spiralia</taxon>
        <taxon>Lophotrochozoa</taxon>
        <taxon>Platyhelminthes</taxon>
        <taxon>Cestoda</taxon>
        <taxon>Eucestoda</taxon>
        <taxon>Diphyllobothriidea</taxon>
        <taxon>Diphyllobothriidae</taxon>
        <taxon>Schistocephalus</taxon>
    </lineage>
</organism>
<keyword evidence="4" id="KW-0677">Repeat</keyword>
<keyword evidence="6 8" id="KW-0472">Membrane</keyword>
<keyword evidence="5 8" id="KW-1133">Transmembrane helix</keyword>
<name>A0A0V0J753_SCHSO</name>
<evidence type="ECO:0000256" key="1">
    <source>
        <dbReference type="ARBA" id="ARBA00004141"/>
    </source>
</evidence>
<evidence type="ECO:0000256" key="4">
    <source>
        <dbReference type="ARBA" id="ARBA00022737"/>
    </source>
</evidence>
<dbReference type="GO" id="GO:0009312">
    <property type="term" value="P:oligosaccharide biosynthetic process"/>
    <property type="evidence" value="ECO:0007669"/>
    <property type="project" value="TreeGrafter"/>
</dbReference>
<proteinExistence type="inferred from homology"/>
<evidence type="ECO:0000256" key="9">
    <source>
        <dbReference type="SAM" id="Phobius"/>
    </source>
</evidence>
<dbReference type="SMART" id="SM00679">
    <property type="entry name" value="CTNS"/>
    <property type="match status" value="2"/>
</dbReference>
<dbReference type="Gene3D" id="1.20.1280.290">
    <property type="match status" value="2"/>
</dbReference>
<sequence>MRSNQWTADTSTSLFDHISFKQQENKHIQLAMENFFSSILSALLPDRCVKKYISGQDLFDVACFKLLLSKLLGYGIIAGSMFVKLPQLLKIIFEKSARGLSASSVLLELLCCTATSAYSFYQKFAFSSYGDAVFLVLQNTVIAFLILSWEHSYFVGTFFLGTYVAFTAYCFSPLVPFKTLSTMQAGNTPVVLFSRGLQIWANFRNGSTGQLSVITVALMTAGSLARIFTSIQETSDPLIIMNYVASSTANLIILAQIAYYWNNELPPVEDRQKKE</sequence>
<evidence type="ECO:0000313" key="10">
    <source>
        <dbReference type="EMBL" id="JAP60991.1"/>
    </source>
</evidence>
<dbReference type="PANTHER" id="PTHR12226">
    <property type="entry name" value="MANNOSE-P-DOLICHOL UTILIZATION DEFECT 1 LEC35 -RELATED"/>
    <property type="match status" value="1"/>
</dbReference>
<feature type="transmembrane region" description="Helical" evidence="9">
    <location>
        <begin position="127"/>
        <end position="147"/>
    </location>
</feature>
<evidence type="ECO:0000256" key="6">
    <source>
        <dbReference type="ARBA" id="ARBA00023136"/>
    </source>
</evidence>
<reference evidence="10" key="1">
    <citation type="submission" date="2016-01" db="EMBL/GenBank/DDBJ databases">
        <title>Reference transcriptome for the parasite Schistocephalus solidus: insights into the molecular evolution of parasitism.</title>
        <authorList>
            <person name="Hebert F.O."/>
            <person name="Grambauer S."/>
            <person name="Barber I."/>
            <person name="Landry C.R."/>
            <person name="Aubin-Horth N."/>
        </authorList>
    </citation>
    <scope>NUCLEOTIDE SEQUENCE</scope>
</reference>
<feature type="transmembrane region" description="Helical" evidence="9">
    <location>
        <begin position="240"/>
        <end position="261"/>
    </location>
</feature>
<keyword evidence="2" id="KW-0813">Transport</keyword>
<dbReference type="InterPro" id="IPR016817">
    <property type="entry name" value="MannP-dilichol_defect-1"/>
</dbReference>
<evidence type="ECO:0000256" key="2">
    <source>
        <dbReference type="ARBA" id="ARBA00022448"/>
    </source>
</evidence>
<feature type="transmembrane region" description="Helical" evidence="9">
    <location>
        <begin position="71"/>
        <end position="93"/>
    </location>
</feature>
<gene>
    <name evidence="10" type="primary">MPU1</name>
    <name evidence="10" type="ORF">TR112889</name>
</gene>
<dbReference type="GO" id="GO:0016020">
    <property type="term" value="C:membrane"/>
    <property type="evidence" value="ECO:0007669"/>
    <property type="project" value="UniProtKB-SubCell"/>
</dbReference>
<evidence type="ECO:0000256" key="3">
    <source>
        <dbReference type="ARBA" id="ARBA00022692"/>
    </source>
</evidence>
<dbReference type="FunFam" id="1.20.1280.290:FF:000006">
    <property type="entry name" value="mannose-P-dolichol utilization defect 1 protein"/>
    <property type="match status" value="1"/>
</dbReference>
<evidence type="ECO:0000256" key="5">
    <source>
        <dbReference type="ARBA" id="ARBA00022989"/>
    </source>
</evidence>
<feature type="transmembrane region" description="Helical" evidence="9">
    <location>
        <begin position="210"/>
        <end position="228"/>
    </location>
</feature>
<comment type="similarity">
    <text evidence="7 8">Belongs to the MPDU1 (TC 2.A.43.3) family.</text>
</comment>
<dbReference type="EMBL" id="GEEE01002234">
    <property type="protein sequence ID" value="JAP60991.1"/>
    <property type="molecule type" value="Transcribed_RNA"/>
</dbReference>
<comment type="subcellular location">
    <subcellularLocation>
        <location evidence="1 8">Membrane</location>
        <topology evidence="1 8">Multi-pass membrane protein</topology>
    </subcellularLocation>
</comment>
<dbReference type="InterPro" id="IPR006603">
    <property type="entry name" value="PQ-loop_rpt"/>
</dbReference>
<dbReference type="PIRSF" id="PIRSF023381">
    <property type="entry name" value="MannP-dilichol_defect-1p"/>
    <property type="match status" value="1"/>
</dbReference>
<feature type="transmembrane region" description="Helical" evidence="9">
    <location>
        <begin position="154"/>
        <end position="175"/>
    </location>
</feature>
<protein>
    <recommendedName>
        <fullName evidence="8">Mannose-P-dolichol utilization defect 1 protein homolog</fullName>
    </recommendedName>
</protein>
<dbReference type="AlphaFoldDB" id="A0A0V0J753"/>
<accession>A0A0V0J753</accession>
<evidence type="ECO:0000256" key="8">
    <source>
        <dbReference type="PIRNR" id="PIRNR023381"/>
    </source>
</evidence>
<dbReference type="PANTHER" id="PTHR12226:SF2">
    <property type="entry name" value="MANNOSE-P-DOLICHOL UTILIZATION DEFECT 1 PROTEIN"/>
    <property type="match status" value="1"/>
</dbReference>
<evidence type="ECO:0000256" key="7">
    <source>
        <dbReference type="ARBA" id="ARBA00038475"/>
    </source>
</evidence>